<evidence type="ECO:0000256" key="1">
    <source>
        <dbReference type="SAM" id="SignalP"/>
    </source>
</evidence>
<sequence length="99" mass="10740">MRKNIYWIVLLCMMMVIGIYQQASAQSVINEKTILSGKVSWTIQPGIMVKQGSALVNIATLTGEITACRASADGIVQEVLVHPGDNIGNGQIVVKIIRE</sequence>
<name>A0A840UJK9_9FIRM</name>
<organism evidence="3 4">
    <name type="scientific">Pectinatus brassicae</name>
    <dbReference type="NCBI Taxonomy" id="862415"/>
    <lineage>
        <taxon>Bacteria</taxon>
        <taxon>Bacillati</taxon>
        <taxon>Bacillota</taxon>
        <taxon>Negativicutes</taxon>
        <taxon>Selenomonadales</taxon>
        <taxon>Selenomonadaceae</taxon>
        <taxon>Pectinatus</taxon>
    </lineage>
</organism>
<dbReference type="Pfam" id="PF00364">
    <property type="entry name" value="Biotin_lipoyl"/>
    <property type="match status" value="1"/>
</dbReference>
<evidence type="ECO:0000313" key="4">
    <source>
        <dbReference type="Proteomes" id="UP000559117"/>
    </source>
</evidence>
<evidence type="ECO:0000313" key="3">
    <source>
        <dbReference type="EMBL" id="MBB5336370.1"/>
    </source>
</evidence>
<dbReference type="Gene3D" id="2.40.50.100">
    <property type="match status" value="1"/>
</dbReference>
<dbReference type="AlphaFoldDB" id="A0A840UJK9"/>
<evidence type="ECO:0000259" key="2">
    <source>
        <dbReference type="Pfam" id="PF00364"/>
    </source>
</evidence>
<keyword evidence="1" id="KW-0732">Signal</keyword>
<keyword evidence="4" id="KW-1185">Reference proteome</keyword>
<protein>
    <submittedName>
        <fullName evidence="3">Biotin carboxyl carrier protein</fullName>
    </submittedName>
</protein>
<dbReference type="Proteomes" id="UP000559117">
    <property type="component" value="Unassembled WGS sequence"/>
</dbReference>
<dbReference type="EMBL" id="JACHFH010000016">
    <property type="protein sequence ID" value="MBB5336370.1"/>
    <property type="molecule type" value="Genomic_DNA"/>
</dbReference>
<feature type="domain" description="Lipoyl-binding" evidence="2">
    <location>
        <begin position="37"/>
        <end position="96"/>
    </location>
</feature>
<dbReference type="InterPro" id="IPR011053">
    <property type="entry name" value="Single_hybrid_motif"/>
</dbReference>
<dbReference type="RefSeq" id="WP_183861246.1">
    <property type="nucleotide sequence ID" value="NZ_JACHFH010000016.1"/>
</dbReference>
<comment type="caution">
    <text evidence="3">The sequence shown here is derived from an EMBL/GenBank/DDBJ whole genome shotgun (WGS) entry which is preliminary data.</text>
</comment>
<gene>
    <name evidence="3" type="ORF">HNR32_001518</name>
</gene>
<feature type="chain" id="PRO_5032623677" evidence="1">
    <location>
        <begin position="26"/>
        <end position="99"/>
    </location>
</feature>
<accession>A0A840UJK9</accession>
<reference evidence="3 4" key="1">
    <citation type="submission" date="2020-08" db="EMBL/GenBank/DDBJ databases">
        <title>Genomic Encyclopedia of Type Strains, Phase IV (KMG-IV): sequencing the most valuable type-strain genomes for metagenomic binning, comparative biology and taxonomic classification.</title>
        <authorList>
            <person name="Goeker M."/>
        </authorList>
    </citation>
    <scope>NUCLEOTIDE SEQUENCE [LARGE SCALE GENOMIC DNA]</scope>
    <source>
        <strain evidence="3 4">DSM 24661</strain>
    </source>
</reference>
<dbReference type="SUPFAM" id="SSF51230">
    <property type="entry name" value="Single hybrid motif"/>
    <property type="match status" value="1"/>
</dbReference>
<proteinExistence type="predicted"/>
<dbReference type="InterPro" id="IPR000089">
    <property type="entry name" value="Biotin_lipoyl"/>
</dbReference>
<feature type="signal peptide" evidence="1">
    <location>
        <begin position="1"/>
        <end position="25"/>
    </location>
</feature>